<dbReference type="FunFam" id="3.65.10.10:FF:000005">
    <property type="entry name" value="3-phosphoshikimate 1-carboxyvinyltransferase"/>
    <property type="match status" value="1"/>
</dbReference>
<comment type="catalytic activity">
    <reaction evidence="7">
        <text>3-phosphoshikimate + phosphoenolpyruvate = 5-O-(1-carboxyvinyl)-3-phosphoshikimate + phosphate</text>
        <dbReference type="Rhea" id="RHEA:21256"/>
        <dbReference type="ChEBI" id="CHEBI:43474"/>
        <dbReference type="ChEBI" id="CHEBI:57701"/>
        <dbReference type="ChEBI" id="CHEBI:58702"/>
        <dbReference type="ChEBI" id="CHEBI:145989"/>
        <dbReference type="EC" id="2.5.1.19"/>
    </reaction>
    <physiologicalReaction direction="left-to-right" evidence="7">
        <dbReference type="Rhea" id="RHEA:21257"/>
    </physiologicalReaction>
</comment>
<comment type="subcellular location">
    <subcellularLocation>
        <location evidence="8">Cytoplasm</location>
    </subcellularLocation>
</comment>
<evidence type="ECO:0000256" key="4">
    <source>
        <dbReference type="ARBA" id="ARBA00022605"/>
    </source>
</evidence>
<evidence type="ECO:0000259" key="9">
    <source>
        <dbReference type="Pfam" id="PF00275"/>
    </source>
</evidence>
<dbReference type="SUPFAM" id="SSF55205">
    <property type="entry name" value="EPT/RTPC-like"/>
    <property type="match status" value="1"/>
</dbReference>
<evidence type="ECO:0000256" key="6">
    <source>
        <dbReference type="ARBA" id="ARBA00023141"/>
    </source>
</evidence>
<dbReference type="GO" id="GO:0009423">
    <property type="term" value="P:chorismate biosynthetic process"/>
    <property type="evidence" value="ECO:0007669"/>
    <property type="project" value="UniProtKB-UniRule"/>
</dbReference>
<feature type="binding site" evidence="8">
    <location>
        <position position="387"/>
    </location>
    <ligand>
        <name>phosphoenolpyruvate</name>
        <dbReference type="ChEBI" id="CHEBI:58702"/>
    </ligand>
</feature>
<dbReference type="NCBIfam" id="TIGR01356">
    <property type="entry name" value="aroA"/>
    <property type="match status" value="1"/>
</dbReference>
<feature type="domain" description="Enolpyruvate transferase" evidence="9">
    <location>
        <begin position="7"/>
        <end position="422"/>
    </location>
</feature>
<dbReference type="GO" id="GO:0003866">
    <property type="term" value="F:3-phosphoshikimate 1-carboxyvinyltransferase activity"/>
    <property type="evidence" value="ECO:0007669"/>
    <property type="project" value="UniProtKB-UniRule"/>
</dbReference>
<comment type="caution">
    <text evidence="8">Lacks conserved residue(s) required for the propagation of feature annotation.</text>
</comment>
<dbReference type="GO" id="GO:0009073">
    <property type="term" value="P:aromatic amino acid family biosynthetic process"/>
    <property type="evidence" value="ECO:0007669"/>
    <property type="project" value="UniProtKB-KW"/>
</dbReference>
<name>A0A9X1QMC1_9SPHN</name>
<dbReference type="CDD" id="cd01556">
    <property type="entry name" value="EPSP_synthase"/>
    <property type="match status" value="1"/>
</dbReference>
<feature type="binding site" evidence="8">
    <location>
        <position position="163"/>
    </location>
    <ligand>
        <name>phosphoenolpyruvate</name>
        <dbReference type="ChEBI" id="CHEBI:58702"/>
    </ligand>
</feature>
<keyword evidence="5 8" id="KW-0808">Transferase</keyword>
<feature type="binding site" evidence="8">
    <location>
        <position position="26"/>
    </location>
    <ligand>
        <name>3-phosphoshikimate</name>
        <dbReference type="ChEBI" id="CHEBI:145989"/>
    </ligand>
</feature>
<feature type="binding site" evidence="8">
    <location>
        <position position="21"/>
    </location>
    <ligand>
        <name>3-phosphoshikimate</name>
        <dbReference type="ChEBI" id="CHEBI:145989"/>
    </ligand>
</feature>
<dbReference type="PROSITE" id="PS00104">
    <property type="entry name" value="EPSP_SYNTHASE_1"/>
    <property type="match status" value="1"/>
</dbReference>
<comment type="subunit">
    <text evidence="8">Monomer.</text>
</comment>
<comment type="function">
    <text evidence="8">Catalyzes the transfer of the enolpyruvyl moiety of phosphoenolpyruvate (PEP) to the 5-hydroxyl of shikimate-3-phosphate (S3P) to produce enolpyruvyl shikimate-3-phosphate and inorganic phosphate.</text>
</comment>
<feature type="binding site" evidence="8">
    <location>
        <position position="119"/>
    </location>
    <ligand>
        <name>phosphoenolpyruvate</name>
        <dbReference type="ChEBI" id="CHEBI:58702"/>
    </ligand>
</feature>
<evidence type="ECO:0000256" key="2">
    <source>
        <dbReference type="ARBA" id="ARBA00009948"/>
    </source>
</evidence>
<keyword evidence="11" id="KW-1185">Reference proteome</keyword>
<evidence type="ECO:0000256" key="7">
    <source>
        <dbReference type="ARBA" id="ARBA00044633"/>
    </source>
</evidence>
<accession>A0A9X1QMC1</accession>
<keyword evidence="6 8" id="KW-0057">Aromatic amino acid biosynthesis</keyword>
<dbReference type="GO" id="GO:0005737">
    <property type="term" value="C:cytoplasm"/>
    <property type="evidence" value="ECO:0007669"/>
    <property type="project" value="UniProtKB-SubCell"/>
</dbReference>
<dbReference type="EMBL" id="JAKFGM010000002">
    <property type="protein sequence ID" value="MCF2515159.1"/>
    <property type="molecule type" value="Genomic_DNA"/>
</dbReference>
<dbReference type="PANTHER" id="PTHR21090">
    <property type="entry name" value="AROM/DEHYDROQUINATE SYNTHASE"/>
    <property type="match status" value="1"/>
</dbReference>
<comment type="similarity">
    <text evidence="2 8">Belongs to the EPSP synthase family.</text>
</comment>
<dbReference type="RefSeq" id="WP_235067674.1">
    <property type="nucleotide sequence ID" value="NZ_JAKFGM010000002.1"/>
</dbReference>
<dbReference type="Gene3D" id="3.65.10.10">
    <property type="entry name" value="Enolpyruvate transferase domain"/>
    <property type="match status" value="2"/>
</dbReference>
<reference evidence="10" key="1">
    <citation type="submission" date="2022-01" db="EMBL/GenBank/DDBJ databases">
        <authorList>
            <person name="Jo J.-H."/>
            <person name="Im W.-T."/>
        </authorList>
    </citation>
    <scope>NUCLEOTIDE SEQUENCE</scope>
    <source>
        <strain evidence="10">G124</strain>
    </source>
</reference>
<feature type="active site" description="Proton acceptor" evidence="8">
    <location>
        <position position="313"/>
    </location>
</feature>
<feature type="binding site" evidence="8">
    <location>
        <position position="90"/>
    </location>
    <ligand>
        <name>phosphoenolpyruvate</name>
        <dbReference type="ChEBI" id="CHEBI:58702"/>
    </ligand>
</feature>
<dbReference type="PANTHER" id="PTHR21090:SF5">
    <property type="entry name" value="PENTAFUNCTIONAL AROM POLYPEPTIDE"/>
    <property type="match status" value="1"/>
</dbReference>
<evidence type="ECO:0000256" key="1">
    <source>
        <dbReference type="ARBA" id="ARBA00004811"/>
    </source>
</evidence>
<feature type="binding site" evidence="8">
    <location>
        <position position="22"/>
    </location>
    <ligand>
        <name>3-phosphoshikimate</name>
        <dbReference type="ChEBI" id="CHEBI:145989"/>
    </ligand>
</feature>
<feature type="binding site" evidence="8">
    <location>
        <position position="340"/>
    </location>
    <ligand>
        <name>3-phosphoshikimate</name>
        <dbReference type="ChEBI" id="CHEBI:145989"/>
    </ligand>
</feature>
<dbReference type="EC" id="2.5.1.19" evidence="8"/>
<dbReference type="InterPro" id="IPR023193">
    <property type="entry name" value="EPSP_synthase_CS"/>
</dbReference>
<dbReference type="HAMAP" id="MF_00210">
    <property type="entry name" value="EPSP_synth"/>
    <property type="match status" value="1"/>
</dbReference>
<dbReference type="InterPro" id="IPR006264">
    <property type="entry name" value="EPSP_synthase"/>
</dbReference>
<dbReference type="PIRSF" id="PIRSF000505">
    <property type="entry name" value="EPSPS"/>
    <property type="match status" value="1"/>
</dbReference>
<evidence type="ECO:0000256" key="3">
    <source>
        <dbReference type="ARBA" id="ARBA00022490"/>
    </source>
</evidence>
<keyword evidence="4 8" id="KW-0028">Amino-acid biosynthesis</keyword>
<dbReference type="PROSITE" id="PS00885">
    <property type="entry name" value="EPSP_SYNTHASE_2"/>
    <property type="match status" value="1"/>
</dbReference>
<sequence>MKLVATPGSFVTGEAAIPGDKSCSHRALILGAMAEGETRISGMLESDDVLATARAIEAFGARVDHSDGGKWIVRGGTWRSPGSIDCGNSGTTARLLIGAVAGMPAVRAVFTGDESLSTRPMQRLTVPLERMGAIIEGGDRLPLTVQGTQLGGIDHRNVPASAQVKSAVLLAGLGTNAPVSITEPMPSRNHTELMLARFGCELEYSETPGGQVTRLGRRRTLVGCEIKIGADPSSAAFPLVAAAIVPGSDVLVRGMLVNPLRTGLYETMEAMGTDIRLSNERLQSGEIVADVRITHSHLRPCHVRPEQIPAMIDEIPALAVACAFADGESLIEGLGELRVKESDRLGAIVAGLAACGVVAMVHGDTLRIFGRGQVQGGANVATQGDHRIAMAFLALGLAAEQPVEVDRAEMIATSFPGFTEVMQALGADLR</sequence>
<dbReference type="InterPro" id="IPR013792">
    <property type="entry name" value="RNA3'P_cycl/enolpyr_Trfase_a/b"/>
</dbReference>
<evidence type="ECO:0000313" key="11">
    <source>
        <dbReference type="Proteomes" id="UP001139410"/>
    </source>
</evidence>
<comment type="pathway">
    <text evidence="1 8">Metabolic intermediate biosynthesis; chorismate biosynthesis; chorismate from D-erythrose 4-phosphate and phosphoenolpyruvate: step 6/7.</text>
</comment>
<feature type="binding site" evidence="8">
    <location>
        <position position="313"/>
    </location>
    <ligand>
        <name>3-phosphoshikimate</name>
        <dbReference type="ChEBI" id="CHEBI:145989"/>
    </ligand>
</feature>
<feature type="binding site" evidence="8">
    <location>
        <position position="344"/>
    </location>
    <ligand>
        <name>phosphoenolpyruvate</name>
        <dbReference type="ChEBI" id="CHEBI:58702"/>
    </ligand>
</feature>
<feature type="binding site" evidence="8">
    <location>
        <position position="21"/>
    </location>
    <ligand>
        <name>phosphoenolpyruvate</name>
        <dbReference type="ChEBI" id="CHEBI:58702"/>
    </ligand>
</feature>
<comment type="caution">
    <text evidence="10">The sequence shown here is derived from an EMBL/GenBank/DDBJ whole genome shotgun (WGS) entry which is preliminary data.</text>
</comment>
<organism evidence="10 11">
    <name type="scientific">Sphingomonas cremea</name>
    <dbReference type="NCBI Taxonomy" id="2904799"/>
    <lineage>
        <taxon>Bacteria</taxon>
        <taxon>Pseudomonadati</taxon>
        <taxon>Pseudomonadota</taxon>
        <taxon>Alphaproteobacteria</taxon>
        <taxon>Sphingomonadales</taxon>
        <taxon>Sphingomonadaceae</taxon>
        <taxon>Sphingomonas</taxon>
    </lineage>
</organism>
<evidence type="ECO:0000256" key="5">
    <source>
        <dbReference type="ARBA" id="ARBA00022679"/>
    </source>
</evidence>
<evidence type="ECO:0000313" key="10">
    <source>
        <dbReference type="EMBL" id="MCF2515159.1"/>
    </source>
</evidence>
<feature type="binding site" evidence="8">
    <location>
        <position position="163"/>
    </location>
    <ligand>
        <name>3-phosphoshikimate</name>
        <dbReference type="ChEBI" id="CHEBI:145989"/>
    </ligand>
</feature>
<dbReference type="GO" id="GO:0008652">
    <property type="term" value="P:amino acid biosynthetic process"/>
    <property type="evidence" value="ECO:0007669"/>
    <property type="project" value="UniProtKB-KW"/>
</dbReference>
<evidence type="ECO:0000256" key="8">
    <source>
        <dbReference type="HAMAP-Rule" id="MF_00210"/>
    </source>
</evidence>
<protein>
    <recommendedName>
        <fullName evidence="8">3-phosphoshikimate 1-carboxyvinyltransferase</fullName>
        <ecNumber evidence="8">2.5.1.19</ecNumber>
    </recommendedName>
    <alternativeName>
        <fullName evidence="8">5-enolpyruvylshikimate-3-phosphate synthase</fullName>
        <shortName evidence="8">EPSP synthase</shortName>
        <shortName evidence="8">EPSPS</shortName>
    </alternativeName>
</protein>
<keyword evidence="3 8" id="KW-0963">Cytoplasm</keyword>
<dbReference type="Proteomes" id="UP001139410">
    <property type="component" value="Unassembled WGS sequence"/>
</dbReference>
<dbReference type="AlphaFoldDB" id="A0A9X1QMC1"/>
<dbReference type="Pfam" id="PF00275">
    <property type="entry name" value="EPSP_synthase"/>
    <property type="match status" value="1"/>
</dbReference>
<proteinExistence type="inferred from homology"/>
<feature type="binding site" evidence="8">
    <location>
        <position position="161"/>
    </location>
    <ligand>
        <name>3-phosphoshikimate</name>
        <dbReference type="ChEBI" id="CHEBI:145989"/>
    </ligand>
</feature>
<dbReference type="InterPro" id="IPR001986">
    <property type="entry name" value="Enolpyruvate_Tfrase_dom"/>
</dbReference>
<dbReference type="InterPro" id="IPR036968">
    <property type="entry name" value="Enolpyruvate_Tfrase_sf"/>
</dbReference>
<gene>
    <name evidence="8 10" type="primary">aroA</name>
    <name evidence="10" type="ORF">LVY65_08805</name>
</gene>